<dbReference type="PROSITE" id="PS50026">
    <property type="entry name" value="EGF_3"/>
    <property type="match status" value="1"/>
</dbReference>
<comment type="similarity">
    <text evidence="2">Belongs to the TMEM8 family.</text>
</comment>
<dbReference type="AlphaFoldDB" id="A0AAW1JFE3"/>
<dbReference type="InterPro" id="IPR021910">
    <property type="entry name" value="NGX6/PGAP6/MYMK"/>
</dbReference>
<feature type="transmembrane region" description="Helical" evidence="8">
    <location>
        <begin position="717"/>
        <end position="737"/>
    </location>
</feature>
<evidence type="ECO:0000256" key="9">
    <source>
        <dbReference type="SAM" id="SignalP"/>
    </source>
</evidence>
<protein>
    <recommendedName>
        <fullName evidence="10">EGF-like domain-containing protein</fullName>
    </recommendedName>
</protein>
<feature type="transmembrane region" description="Helical" evidence="8">
    <location>
        <begin position="669"/>
        <end position="686"/>
    </location>
</feature>
<evidence type="ECO:0000256" key="4">
    <source>
        <dbReference type="ARBA" id="ARBA00022692"/>
    </source>
</evidence>
<keyword evidence="12" id="KW-1185">Reference proteome</keyword>
<organism evidence="11 12">
    <name type="scientific">Popillia japonica</name>
    <name type="common">Japanese beetle</name>
    <dbReference type="NCBI Taxonomy" id="7064"/>
    <lineage>
        <taxon>Eukaryota</taxon>
        <taxon>Metazoa</taxon>
        <taxon>Ecdysozoa</taxon>
        <taxon>Arthropoda</taxon>
        <taxon>Hexapoda</taxon>
        <taxon>Insecta</taxon>
        <taxon>Pterygota</taxon>
        <taxon>Neoptera</taxon>
        <taxon>Endopterygota</taxon>
        <taxon>Coleoptera</taxon>
        <taxon>Polyphaga</taxon>
        <taxon>Scarabaeiformia</taxon>
        <taxon>Scarabaeidae</taxon>
        <taxon>Rutelinae</taxon>
        <taxon>Popillia</taxon>
    </lineage>
</organism>
<comment type="caution">
    <text evidence="7">Lacks conserved residue(s) required for the propagation of feature annotation.</text>
</comment>
<keyword evidence="9" id="KW-0732">Signal</keyword>
<dbReference type="PANTHER" id="PTHR14319:SF3">
    <property type="entry name" value="TRANSMEMBRANE PROTEIN-LIKE PROTEIN"/>
    <property type="match status" value="1"/>
</dbReference>
<comment type="caution">
    <text evidence="11">The sequence shown here is derived from an EMBL/GenBank/DDBJ whole genome shotgun (WGS) entry which is preliminary data.</text>
</comment>
<evidence type="ECO:0000259" key="10">
    <source>
        <dbReference type="PROSITE" id="PS50026"/>
    </source>
</evidence>
<dbReference type="Pfam" id="PF12036">
    <property type="entry name" value="DUF3522"/>
    <property type="match status" value="1"/>
</dbReference>
<keyword evidence="7" id="KW-0245">EGF-like domain</keyword>
<dbReference type="PROSITE" id="PS00022">
    <property type="entry name" value="EGF_1"/>
    <property type="match status" value="1"/>
</dbReference>
<evidence type="ECO:0000256" key="2">
    <source>
        <dbReference type="ARBA" id="ARBA00005542"/>
    </source>
</evidence>
<evidence type="ECO:0000313" key="11">
    <source>
        <dbReference type="EMBL" id="KAK9702041.1"/>
    </source>
</evidence>
<name>A0AAW1JFE3_POPJA</name>
<evidence type="ECO:0000256" key="6">
    <source>
        <dbReference type="ARBA" id="ARBA00023136"/>
    </source>
</evidence>
<evidence type="ECO:0000256" key="8">
    <source>
        <dbReference type="SAM" id="Phobius"/>
    </source>
</evidence>
<evidence type="ECO:0000313" key="12">
    <source>
        <dbReference type="Proteomes" id="UP001458880"/>
    </source>
</evidence>
<gene>
    <name evidence="11" type="ORF">QE152_g30208</name>
</gene>
<accession>A0AAW1JFE3</accession>
<keyword evidence="4 8" id="KW-0812">Transmembrane</keyword>
<sequence length="861" mass="97376">MISAGYVSFSILLLQIISAQDDLQLVSKMHSDYLRKFTGYGSVVIIHFQVPDDTEFVSFKFNADQTQFSLFSCNLDDVILYMKHGSIPLVNPYNAKLPEHFYNVTDSPLMHLHFLSDKQPHYINLTTPRAGYYYATAFHPFVDPQSEGITQAGLTPECGTFIDASLYIKKYFIIDLERSNEIDIIVPLHPKENQTYKFYIPEDHDRLILMINHVDFCSVCTELTAEFFDNSGNTAHFSTIIIAQSNYANDTVYYHVGVLPATWYFMQFHFTTPSNATDEYGRIMFDIKTFTSMPTAVTANSYVAESKLSQLNMSDLYQSATFRSLRNEHLISYVHYKEYNLVRSGTTESFFFNFDLHPNSDGTVPLSINLTSTDFTSLKFFLNEAVDIGGTLDYIIGFAPRITRRKGIIQKDTEPENHIVIACIRNTIMEIPTWPNRCVYGNDSNIAPIILNKTLVNSTVMLPYPDAGWWYITLKLYCDECIPCNCSEACVDKYNKCVRNCEVTCKLEECSNCTVECEEMMMEKTDCGTECDCDGPCQRSNIICNSSILFDVSSFPCIGGSCGKNGRCVFVISQGILYSTCLCTNNYKGMDCGDATDATSYAMLVLELCLLVISNLIFVPAAYIAYRRKFYVEMIVYISAFLSSSFYHMCDAGENIISVCVVRLDVLQFSDFFSGLLAIWVTLIAVSAIPHPWSSISHITGSLILAFGTTLSKQSLVVFIVPVVSGVIIVTGNWIYLRRKLGKGFPNRRYVKIYLPIALVITGAGLLMYALFQTQSNYKYLHSLWHISMGLGIIIILPDMTNFFPKGESQNQDELLQPVVGNTPPAEMNEIQMRSGFWRSFMSKLRGDRTIFQRTIPERTA</sequence>
<dbReference type="EMBL" id="JASPKY010000401">
    <property type="protein sequence ID" value="KAK9702041.1"/>
    <property type="molecule type" value="Genomic_DNA"/>
</dbReference>
<keyword evidence="7" id="KW-1015">Disulfide bond</keyword>
<feature type="disulfide bond" evidence="7">
    <location>
        <begin position="583"/>
        <end position="592"/>
    </location>
</feature>
<evidence type="ECO:0000256" key="3">
    <source>
        <dbReference type="ARBA" id="ARBA00022475"/>
    </source>
</evidence>
<feature type="transmembrane region" description="Helical" evidence="8">
    <location>
        <begin position="601"/>
        <end position="623"/>
    </location>
</feature>
<evidence type="ECO:0000256" key="7">
    <source>
        <dbReference type="PROSITE-ProRule" id="PRU00076"/>
    </source>
</evidence>
<feature type="domain" description="EGF-like" evidence="10">
    <location>
        <begin position="553"/>
        <end position="593"/>
    </location>
</feature>
<evidence type="ECO:0000256" key="1">
    <source>
        <dbReference type="ARBA" id="ARBA00004651"/>
    </source>
</evidence>
<dbReference type="InterPro" id="IPR000742">
    <property type="entry name" value="EGF"/>
</dbReference>
<dbReference type="Proteomes" id="UP001458880">
    <property type="component" value="Unassembled WGS sequence"/>
</dbReference>
<evidence type="ECO:0000256" key="5">
    <source>
        <dbReference type="ARBA" id="ARBA00022989"/>
    </source>
</evidence>
<keyword evidence="3" id="KW-1003">Cell membrane</keyword>
<feature type="signal peptide" evidence="9">
    <location>
        <begin position="1"/>
        <end position="19"/>
    </location>
</feature>
<feature type="transmembrane region" description="Helical" evidence="8">
    <location>
        <begin position="784"/>
        <end position="804"/>
    </location>
</feature>
<comment type="subcellular location">
    <subcellularLocation>
        <location evidence="1">Cell membrane</location>
        <topology evidence="1">Multi-pass membrane protein</topology>
    </subcellularLocation>
</comment>
<keyword evidence="6 8" id="KW-0472">Membrane</keyword>
<dbReference type="GO" id="GO:0005886">
    <property type="term" value="C:plasma membrane"/>
    <property type="evidence" value="ECO:0007669"/>
    <property type="project" value="UniProtKB-SubCell"/>
</dbReference>
<dbReference type="PANTHER" id="PTHR14319">
    <property type="entry name" value="FIVE-SPAN TRANSMEMBRANE PROTEIN M83"/>
    <property type="match status" value="1"/>
</dbReference>
<feature type="chain" id="PRO_5043878378" description="EGF-like domain-containing protein" evidence="9">
    <location>
        <begin position="20"/>
        <end position="861"/>
    </location>
</feature>
<proteinExistence type="inferred from homology"/>
<keyword evidence="5 8" id="KW-1133">Transmembrane helix</keyword>
<feature type="transmembrane region" description="Helical" evidence="8">
    <location>
        <begin position="753"/>
        <end position="772"/>
    </location>
</feature>
<reference evidence="11 12" key="1">
    <citation type="journal article" date="2024" name="BMC Genomics">
        <title>De novo assembly and annotation of Popillia japonica's genome with initial clues to its potential as an invasive pest.</title>
        <authorList>
            <person name="Cucini C."/>
            <person name="Boschi S."/>
            <person name="Funari R."/>
            <person name="Cardaioli E."/>
            <person name="Iannotti N."/>
            <person name="Marturano G."/>
            <person name="Paoli F."/>
            <person name="Bruttini M."/>
            <person name="Carapelli A."/>
            <person name="Frati F."/>
            <person name="Nardi F."/>
        </authorList>
    </citation>
    <scope>NUCLEOTIDE SEQUENCE [LARGE SCALE GENOMIC DNA]</scope>
    <source>
        <strain evidence="11">DMR45628</strain>
    </source>
</reference>